<proteinExistence type="predicted"/>
<evidence type="ECO:0000259" key="3">
    <source>
        <dbReference type="PROSITE" id="PS51000"/>
    </source>
</evidence>
<dbReference type="InterPro" id="IPR036390">
    <property type="entry name" value="WH_DNA-bd_sf"/>
</dbReference>
<keyword evidence="5" id="KW-1185">Reference proteome</keyword>
<dbReference type="OrthoDB" id="9815009at2"/>
<dbReference type="Proteomes" id="UP000245624">
    <property type="component" value="Unassembled WGS sequence"/>
</dbReference>
<evidence type="ECO:0000313" key="5">
    <source>
        <dbReference type="Proteomes" id="UP000245624"/>
    </source>
</evidence>
<comment type="caution">
    <text evidence="4">The sequence shown here is derived from an EMBL/GenBank/DDBJ whole genome shotgun (WGS) entry which is preliminary data.</text>
</comment>
<dbReference type="Pfam" id="PF25583">
    <property type="entry name" value="WCX"/>
    <property type="match status" value="1"/>
</dbReference>
<dbReference type="InterPro" id="IPR013196">
    <property type="entry name" value="HTH_11"/>
</dbReference>
<dbReference type="Gene3D" id="1.10.10.10">
    <property type="entry name" value="Winged helix-like DNA-binding domain superfamily/Winged helix DNA-binding domain"/>
    <property type="match status" value="1"/>
</dbReference>
<organism evidence="4 5">
    <name type="scientific">Gracilibacillus dipsosauri</name>
    <dbReference type="NCBI Taxonomy" id="178340"/>
    <lineage>
        <taxon>Bacteria</taxon>
        <taxon>Bacillati</taxon>
        <taxon>Bacillota</taxon>
        <taxon>Bacilli</taxon>
        <taxon>Bacillales</taxon>
        <taxon>Bacillaceae</taxon>
        <taxon>Gracilibacillus</taxon>
    </lineage>
</organism>
<evidence type="ECO:0000256" key="2">
    <source>
        <dbReference type="ARBA" id="ARBA00023163"/>
    </source>
</evidence>
<dbReference type="PROSITE" id="PS51000">
    <property type="entry name" value="HTH_DEOR_2"/>
    <property type="match status" value="1"/>
</dbReference>
<dbReference type="InterPro" id="IPR001034">
    <property type="entry name" value="DeoR_HTH"/>
</dbReference>
<dbReference type="InterPro" id="IPR051534">
    <property type="entry name" value="CBASS_pafABC_assoc_protein"/>
</dbReference>
<dbReference type="InterPro" id="IPR026881">
    <property type="entry name" value="WYL_dom"/>
</dbReference>
<dbReference type="PANTHER" id="PTHR34580:SF1">
    <property type="entry name" value="PROTEIN PAFC"/>
    <property type="match status" value="1"/>
</dbReference>
<dbReference type="InterPro" id="IPR036388">
    <property type="entry name" value="WH-like_DNA-bd_sf"/>
</dbReference>
<dbReference type="PANTHER" id="PTHR34580">
    <property type="match status" value="1"/>
</dbReference>
<keyword evidence="1" id="KW-0805">Transcription regulation</keyword>
<name>A0A317L131_9BACI</name>
<dbReference type="InterPro" id="IPR028349">
    <property type="entry name" value="PafC-like"/>
</dbReference>
<sequence>MKLERLLAIIFKLLNNEILSASRLADEFQVTTRTIYRDIDAICAAGIPVVSHQGTNGGFGIIEGYKMDKSFMGSNDISILLTVLSSLSRIFEDKNMQHTMDKLSAVDPTGYDKSLLIDLASHRTEPRLLTELRMAILDKKVIRFDYVSSKNEFTAREIEPIHLRYRFRNWYIYSFCRERKDYREFRISRMMNITITQDTYLQNHKINDDELSHSKSDMERFEDVVIWVHPNSLSGALDQFRNYPKVLNRDGSMTFTISVYEPLHARWLKSILLGFGSGVKIIKPVELQAILIEEAKKIVKLYEDV</sequence>
<dbReference type="InterPro" id="IPR057727">
    <property type="entry name" value="WCX_dom"/>
</dbReference>
<feature type="domain" description="HTH deoR-type" evidence="3">
    <location>
        <begin position="2"/>
        <end position="57"/>
    </location>
</feature>
<keyword evidence="2" id="KW-0804">Transcription</keyword>
<accession>A0A317L131</accession>
<dbReference type="PIRSF" id="PIRSF016838">
    <property type="entry name" value="PafC"/>
    <property type="match status" value="1"/>
</dbReference>
<dbReference type="GO" id="GO:0003700">
    <property type="term" value="F:DNA-binding transcription factor activity"/>
    <property type="evidence" value="ECO:0007669"/>
    <property type="project" value="InterPro"/>
</dbReference>
<protein>
    <submittedName>
        <fullName evidence="4">YafY family transcriptional regulator</fullName>
    </submittedName>
</protein>
<dbReference type="PROSITE" id="PS52050">
    <property type="entry name" value="WYL"/>
    <property type="match status" value="1"/>
</dbReference>
<dbReference type="SUPFAM" id="SSF46785">
    <property type="entry name" value="Winged helix' DNA-binding domain"/>
    <property type="match status" value="1"/>
</dbReference>
<evidence type="ECO:0000256" key="1">
    <source>
        <dbReference type="ARBA" id="ARBA00023015"/>
    </source>
</evidence>
<reference evidence="4 5" key="1">
    <citation type="submission" date="2018-05" db="EMBL/GenBank/DDBJ databases">
        <title>Genomic analysis of Gracilibacillus dipsosauri DD1 reveals novel features of a salt-tolerant amylase.</title>
        <authorList>
            <person name="Deutch C.E."/>
            <person name="Yang S."/>
        </authorList>
    </citation>
    <scope>NUCLEOTIDE SEQUENCE [LARGE SCALE GENOMIC DNA]</scope>
    <source>
        <strain evidence="4 5">DD1</strain>
    </source>
</reference>
<dbReference type="RefSeq" id="WP_109984350.1">
    <property type="nucleotide sequence ID" value="NZ_QGTD01000008.1"/>
</dbReference>
<dbReference type="Pfam" id="PF08279">
    <property type="entry name" value="HTH_11"/>
    <property type="match status" value="1"/>
</dbReference>
<dbReference type="EMBL" id="QGTD01000008">
    <property type="protein sequence ID" value="PWU68750.1"/>
    <property type="molecule type" value="Genomic_DNA"/>
</dbReference>
<evidence type="ECO:0000313" key="4">
    <source>
        <dbReference type="EMBL" id="PWU68750.1"/>
    </source>
</evidence>
<dbReference type="AlphaFoldDB" id="A0A317L131"/>
<gene>
    <name evidence="4" type="ORF">DLJ74_10015</name>
</gene>
<dbReference type="Pfam" id="PF13280">
    <property type="entry name" value="WYL"/>
    <property type="match status" value="1"/>
</dbReference>